<evidence type="ECO:0000313" key="2">
    <source>
        <dbReference type="Proteomes" id="UP001637996"/>
    </source>
</evidence>
<comment type="caution">
    <text evidence="1">The sequence shown here is derived from an EMBL/GenBank/DDBJ whole genome shotgun (WGS) entry which is preliminary data.</text>
</comment>
<organism evidence="1 2">
    <name type="scientific">Anaerococcus martiniensis</name>
    <dbReference type="NCBI Taxonomy" id="3115615"/>
    <lineage>
        <taxon>Bacteria</taxon>
        <taxon>Bacillati</taxon>
        <taxon>Bacillota</taxon>
        <taxon>Tissierellia</taxon>
        <taxon>Tissierellales</taxon>
        <taxon>Peptoniphilaceae</taxon>
        <taxon>Anaerococcus</taxon>
    </lineage>
</organism>
<evidence type="ECO:0000313" key="1">
    <source>
        <dbReference type="EMBL" id="MFO3665482.1"/>
    </source>
</evidence>
<keyword evidence="2" id="KW-1185">Reference proteome</keyword>
<dbReference type="Proteomes" id="UP001637996">
    <property type="component" value="Unassembled WGS sequence"/>
</dbReference>
<protein>
    <recommendedName>
        <fullName evidence="3">Large polyvalent protein associated domain-containing protein</fullName>
    </recommendedName>
</protein>
<gene>
    <name evidence="1" type="ORF">ACCQ41_04405</name>
</gene>
<evidence type="ECO:0008006" key="3">
    <source>
        <dbReference type="Google" id="ProtNLM"/>
    </source>
</evidence>
<name>A0ABW9M817_9FIRM</name>
<sequence length="259" mass="30479">MDKANSVKKKLNRLCNEDKIETLFFDEESDTLIILDLDTIVFKGVYIKYRDNDSIIEINTATKSLKVNNDGEISRGKIDPLTKKYIDKIAVEKFNIKKLDEDYFADLKESIDDEICEIQDEKSKEVYQTVKDTLKEVHERNYDKDFIISQMKKFDIIEKKDHFNLERYIGATKVKYNSAKNKVTVRNDYNFKERFEFSDVVSDFNTGAFLEIVKNHYHKIAYDKRRLSLDDAFIDQYPVFTHTAALGDKDKDPKDEKDN</sequence>
<dbReference type="RefSeq" id="WP_410031177.1">
    <property type="nucleotide sequence ID" value="NZ_JBGMEI010000005.1"/>
</dbReference>
<accession>A0ABW9M817</accession>
<proteinExistence type="predicted"/>
<reference evidence="1 2" key="1">
    <citation type="journal article" date="2025" name="Anaerobe">
        <title>Description of Anaerococcus kampingiae sp. nov., Anaerococcus groningensis sp. nov., Anaerococcus martiniensis sp. nov., and Anaerococcus cruorum sp. nov., isolated from human clinical specimens.</title>
        <authorList>
            <person name="Boiten K.E."/>
            <person name="Meijer J."/>
            <person name="van Wezel E.M."/>
            <person name="Veloo A.C.M."/>
        </authorList>
    </citation>
    <scope>NUCLEOTIDE SEQUENCE [LARGE SCALE GENOMIC DNA]</scope>
    <source>
        <strain evidence="1 2">ENR0831</strain>
    </source>
</reference>
<dbReference type="EMBL" id="JBGMEI010000005">
    <property type="protein sequence ID" value="MFO3665482.1"/>
    <property type="molecule type" value="Genomic_DNA"/>
</dbReference>